<dbReference type="InterPro" id="IPR003148">
    <property type="entry name" value="RCK_N"/>
</dbReference>
<keyword evidence="14" id="KW-1185">Reference proteome</keyword>
<dbReference type="Gramene" id="CDF37358">
    <property type="protein sequence ID" value="CDF37358"/>
    <property type="gene ID" value="CHC_T00009033001"/>
</dbReference>
<keyword evidence="7 11" id="KW-1133">Transmembrane helix</keyword>
<keyword evidence="9 11" id="KW-0472">Membrane</keyword>
<feature type="transmembrane region" description="Helical" evidence="11">
    <location>
        <begin position="444"/>
        <end position="463"/>
    </location>
</feature>
<keyword evidence="3" id="KW-0050">Antiport</keyword>
<evidence type="ECO:0000256" key="8">
    <source>
        <dbReference type="ARBA" id="ARBA00023065"/>
    </source>
</evidence>
<dbReference type="SUPFAM" id="SSF51735">
    <property type="entry name" value="NAD(P)-binding Rossmann-fold domains"/>
    <property type="match status" value="1"/>
</dbReference>
<sequence length="859" mass="90933">MASSAYVSAAFAVSSPIQHHNHRRPHISSSTSSKRPFHPQPRPYSTASLSSCRCASPQSKPDPPPSPWRRALAAAAVAATLLQRPNRVSAAESSTLTPPPTTIQFQSPHARHASSRSLATAVAVRKSKQLPAPKTPADIVRENVDAVRLRADRLREALVHVLGSQDSDDNHDSHQAAVNDALVLLFTTVVIIPLTRRFGISPILGFLAAGIALGPNGFALVRDVGTSKALAELGVVFFLFEMGLELSTSKLKSLGADVFGLGTSQFFVTGALITAATVMAGINIQAAIVIGAGLALSSSAFVLQLLGERGEVGTRFGRAAFGILLFQDLVVVPVLVLTPLLAGSGGAAAVGRAISIASVKAAVALAAIFLMGKNLLQPVFRFVARAKSPEAFIAVILLTVLGTSSLTQVLGLSDTLGAFLAGVMLAETKFRHQVEADIKPFRGLLLGLFFITVGFSIDLHLAWTNIGTVVSLVTGLLAIKAGVIAAAGVGFGLSIGSALRTGLLLSQGGEFAFVIFGLAQRVGVLPADLSQLLLLVVALSMAMTPFLADIGRRISSSLEKKRGLIGVRMEDADTADARDFVMVAGWGRVGQSVCEMLDAKLVRYMAFDMSPTRVIDARNKGLPVFFGDACHPEVLRSAGIERARAIVVTLDEPEQALRVVQNIRREFEDIQVFCRARDGKHQKLLQAAGATAIVPELLEASLLLGGAVLLDYGTPLDEVNSLIEEARAENVTELGIADSLTTSLGSTFRQFGGLEKTGKPKPASRADGDGEEPMDDDEEEEETSALDEISVSTQGDAPSEEVSTIVKNLSAEEDIYEPAESPVLPSEDIYEPAEVVTSKEEQKKKPARSVEDSETDSVR</sequence>
<feature type="compositionally biased region" description="Polar residues" evidence="10">
    <location>
        <begin position="43"/>
        <end position="53"/>
    </location>
</feature>
<dbReference type="PANTHER" id="PTHR46157:SF4">
    <property type="entry name" value="K(+) EFFLUX ANTIPORTER 3, CHLOROPLASTIC"/>
    <property type="match status" value="1"/>
</dbReference>
<dbReference type="GO" id="GO:0006813">
    <property type="term" value="P:potassium ion transport"/>
    <property type="evidence" value="ECO:0007669"/>
    <property type="project" value="UniProtKB-KW"/>
</dbReference>
<comment type="subcellular location">
    <subcellularLocation>
        <location evidence="1">Endomembrane system</location>
        <topology evidence="1">Multi-pass membrane protein</topology>
    </subcellularLocation>
</comment>
<dbReference type="KEGG" id="ccp:CHC_T00009033001"/>
<dbReference type="Gene3D" id="1.20.1530.20">
    <property type="match status" value="1"/>
</dbReference>
<feature type="transmembrane region" description="Helical" evidence="11">
    <location>
        <begin position="391"/>
        <end position="410"/>
    </location>
</feature>
<dbReference type="Pfam" id="PF02254">
    <property type="entry name" value="TrkA_N"/>
    <property type="match status" value="1"/>
</dbReference>
<evidence type="ECO:0000259" key="12">
    <source>
        <dbReference type="PROSITE" id="PS51201"/>
    </source>
</evidence>
<keyword evidence="6" id="KW-0630">Potassium</keyword>
<evidence type="ECO:0000256" key="1">
    <source>
        <dbReference type="ARBA" id="ARBA00004127"/>
    </source>
</evidence>
<organism evidence="13 14">
    <name type="scientific">Chondrus crispus</name>
    <name type="common">Carrageen Irish moss</name>
    <name type="synonym">Polymorpha crispa</name>
    <dbReference type="NCBI Taxonomy" id="2769"/>
    <lineage>
        <taxon>Eukaryota</taxon>
        <taxon>Rhodophyta</taxon>
        <taxon>Florideophyceae</taxon>
        <taxon>Rhodymeniophycidae</taxon>
        <taxon>Gigartinales</taxon>
        <taxon>Gigartinaceae</taxon>
        <taxon>Chondrus</taxon>
    </lineage>
</organism>
<dbReference type="Proteomes" id="UP000012073">
    <property type="component" value="Unassembled WGS sequence"/>
</dbReference>
<dbReference type="GO" id="GO:0015297">
    <property type="term" value="F:antiporter activity"/>
    <property type="evidence" value="ECO:0007669"/>
    <property type="project" value="UniProtKB-KW"/>
</dbReference>
<feature type="transmembrane region" description="Helical" evidence="11">
    <location>
        <begin position="348"/>
        <end position="370"/>
    </location>
</feature>
<keyword evidence="5 11" id="KW-0812">Transmembrane</keyword>
<dbReference type="AlphaFoldDB" id="R7QHV9"/>
<feature type="compositionally biased region" description="Polar residues" evidence="10">
    <location>
        <begin position="790"/>
        <end position="807"/>
    </location>
</feature>
<feature type="transmembrane region" description="Helical" evidence="11">
    <location>
        <begin position="529"/>
        <end position="548"/>
    </location>
</feature>
<feature type="transmembrane region" description="Helical" evidence="11">
    <location>
        <begin position="286"/>
        <end position="307"/>
    </location>
</feature>
<feature type="compositionally biased region" description="Acidic residues" evidence="10">
    <location>
        <begin position="769"/>
        <end position="785"/>
    </location>
</feature>
<dbReference type="PhylomeDB" id="R7QHV9"/>
<dbReference type="InterPro" id="IPR036291">
    <property type="entry name" value="NAD(P)-bd_dom_sf"/>
</dbReference>
<feature type="region of interest" description="Disordered" evidence="10">
    <location>
        <begin position="749"/>
        <end position="859"/>
    </location>
</feature>
<keyword evidence="2" id="KW-0813">Transport</keyword>
<evidence type="ECO:0000256" key="9">
    <source>
        <dbReference type="ARBA" id="ARBA00023136"/>
    </source>
</evidence>
<dbReference type="GeneID" id="17324895"/>
<keyword evidence="8" id="KW-0406">Ion transport</keyword>
<dbReference type="InterPro" id="IPR038770">
    <property type="entry name" value="Na+/solute_symporter_sf"/>
</dbReference>
<evidence type="ECO:0000313" key="14">
    <source>
        <dbReference type="Proteomes" id="UP000012073"/>
    </source>
</evidence>
<feature type="transmembrane region" description="Helical" evidence="11">
    <location>
        <begin position="258"/>
        <end position="280"/>
    </location>
</feature>
<name>R7QHV9_CHOCR</name>
<dbReference type="FunFam" id="3.40.50.720:FF:000036">
    <property type="entry name" value="Glutathione-regulated potassium-efflux system protein KefB"/>
    <property type="match status" value="1"/>
</dbReference>
<dbReference type="GO" id="GO:0012505">
    <property type="term" value="C:endomembrane system"/>
    <property type="evidence" value="ECO:0007669"/>
    <property type="project" value="UniProtKB-SubCell"/>
</dbReference>
<dbReference type="GO" id="GO:0016020">
    <property type="term" value="C:membrane"/>
    <property type="evidence" value="ECO:0007669"/>
    <property type="project" value="InterPro"/>
</dbReference>
<evidence type="ECO:0000256" key="10">
    <source>
        <dbReference type="SAM" id="MobiDB-lite"/>
    </source>
</evidence>
<protein>
    <submittedName>
        <fullName evidence="13">Similarity to A.thaliana KEA1 protein</fullName>
    </submittedName>
</protein>
<dbReference type="RefSeq" id="XP_005717177.1">
    <property type="nucleotide sequence ID" value="XM_005717120.1"/>
</dbReference>
<evidence type="ECO:0000256" key="7">
    <source>
        <dbReference type="ARBA" id="ARBA00022989"/>
    </source>
</evidence>
<evidence type="ECO:0000256" key="2">
    <source>
        <dbReference type="ARBA" id="ARBA00022448"/>
    </source>
</evidence>
<feature type="transmembrane region" description="Helical" evidence="11">
    <location>
        <begin position="469"/>
        <end position="491"/>
    </location>
</feature>
<dbReference type="PROSITE" id="PS51201">
    <property type="entry name" value="RCK_N"/>
    <property type="match status" value="1"/>
</dbReference>
<reference evidence="14" key="1">
    <citation type="journal article" date="2013" name="Proc. Natl. Acad. Sci. U.S.A.">
        <title>Genome structure and metabolic features in the red seaweed Chondrus crispus shed light on evolution of the Archaeplastida.</title>
        <authorList>
            <person name="Collen J."/>
            <person name="Porcel B."/>
            <person name="Carre W."/>
            <person name="Ball S.G."/>
            <person name="Chaparro C."/>
            <person name="Tonon T."/>
            <person name="Barbeyron T."/>
            <person name="Michel G."/>
            <person name="Noel B."/>
            <person name="Valentin K."/>
            <person name="Elias M."/>
            <person name="Artiguenave F."/>
            <person name="Arun A."/>
            <person name="Aury J.M."/>
            <person name="Barbosa-Neto J.F."/>
            <person name="Bothwell J.H."/>
            <person name="Bouget F.Y."/>
            <person name="Brillet L."/>
            <person name="Cabello-Hurtado F."/>
            <person name="Capella-Gutierrez S."/>
            <person name="Charrier B."/>
            <person name="Cladiere L."/>
            <person name="Cock J.M."/>
            <person name="Coelho S.M."/>
            <person name="Colleoni C."/>
            <person name="Czjzek M."/>
            <person name="Da Silva C."/>
            <person name="Delage L."/>
            <person name="Denoeud F."/>
            <person name="Deschamps P."/>
            <person name="Dittami S.M."/>
            <person name="Gabaldon T."/>
            <person name="Gachon C.M."/>
            <person name="Groisillier A."/>
            <person name="Herve C."/>
            <person name="Jabbari K."/>
            <person name="Katinka M."/>
            <person name="Kloareg B."/>
            <person name="Kowalczyk N."/>
            <person name="Labadie K."/>
            <person name="Leblanc C."/>
            <person name="Lopez P.J."/>
            <person name="McLachlan D.H."/>
            <person name="Meslet-Cladiere L."/>
            <person name="Moustafa A."/>
            <person name="Nehr Z."/>
            <person name="Nyvall Collen P."/>
            <person name="Panaud O."/>
            <person name="Partensky F."/>
            <person name="Poulain J."/>
            <person name="Rensing S.A."/>
            <person name="Rousvoal S."/>
            <person name="Samson G."/>
            <person name="Symeonidi A."/>
            <person name="Weissenbach J."/>
            <person name="Zambounis A."/>
            <person name="Wincker P."/>
            <person name="Boyen C."/>
        </authorList>
    </citation>
    <scope>NUCLEOTIDE SEQUENCE [LARGE SCALE GENOMIC DNA]</scope>
    <source>
        <strain evidence="14">cv. Stackhouse</strain>
    </source>
</reference>
<feature type="region of interest" description="Disordered" evidence="10">
    <location>
        <begin position="88"/>
        <end position="116"/>
    </location>
</feature>
<dbReference type="Gene3D" id="3.40.50.720">
    <property type="entry name" value="NAD(P)-binding Rossmann-like Domain"/>
    <property type="match status" value="1"/>
</dbReference>
<feature type="transmembrane region" description="Helical" evidence="11">
    <location>
        <begin position="319"/>
        <end position="342"/>
    </location>
</feature>
<dbReference type="OrthoDB" id="4834at2759"/>
<dbReference type="EMBL" id="HG001832">
    <property type="protein sequence ID" value="CDF37358.1"/>
    <property type="molecule type" value="Genomic_DNA"/>
</dbReference>
<evidence type="ECO:0000313" key="13">
    <source>
        <dbReference type="EMBL" id="CDF37358.1"/>
    </source>
</evidence>
<dbReference type="GO" id="GO:1902600">
    <property type="term" value="P:proton transmembrane transport"/>
    <property type="evidence" value="ECO:0007669"/>
    <property type="project" value="InterPro"/>
</dbReference>
<gene>
    <name evidence="13" type="ORF">CHC_T00009033001</name>
</gene>
<evidence type="ECO:0000256" key="4">
    <source>
        <dbReference type="ARBA" id="ARBA00022538"/>
    </source>
</evidence>
<keyword evidence="4" id="KW-0633">Potassium transport</keyword>
<feature type="region of interest" description="Disordered" evidence="10">
    <location>
        <begin position="17"/>
        <end position="68"/>
    </location>
</feature>
<evidence type="ECO:0000256" key="5">
    <source>
        <dbReference type="ARBA" id="ARBA00022692"/>
    </source>
</evidence>
<dbReference type="Pfam" id="PF00999">
    <property type="entry name" value="Na_H_Exchanger"/>
    <property type="match status" value="1"/>
</dbReference>
<feature type="transmembrane region" description="Helical" evidence="11">
    <location>
        <begin position="503"/>
        <end position="523"/>
    </location>
</feature>
<accession>R7QHV9</accession>
<feature type="compositionally biased region" description="Polar residues" evidence="10">
    <location>
        <begin position="91"/>
        <end position="107"/>
    </location>
</feature>
<feature type="compositionally biased region" description="Basic and acidic residues" evidence="10">
    <location>
        <begin position="837"/>
        <end position="859"/>
    </location>
</feature>
<dbReference type="PANTHER" id="PTHR46157">
    <property type="entry name" value="K(+) EFFLUX ANTIPORTER 3, CHLOROPLASTIC"/>
    <property type="match status" value="1"/>
</dbReference>
<feature type="domain" description="RCK N-terminal" evidence="12">
    <location>
        <begin position="578"/>
        <end position="695"/>
    </location>
</feature>
<dbReference type="InterPro" id="IPR006153">
    <property type="entry name" value="Cation/H_exchanger_TM"/>
</dbReference>
<evidence type="ECO:0000256" key="3">
    <source>
        <dbReference type="ARBA" id="ARBA00022449"/>
    </source>
</evidence>
<evidence type="ECO:0000256" key="6">
    <source>
        <dbReference type="ARBA" id="ARBA00022958"/>
    </source>
</evidence>
<dbReference type="OMA" id="MRWWLTL"/>
<proteinExistence type="predicted"/>
<feature type="transmembrane region" description="Helical" evidence="11">
    <location>
        <begin position="202"/>
        <end position="221"/>
    </location>
</feature>
<evidence type="ECO:0000256" key="11">
    <source>
        <dbReference type="SAM" id="Phobius"/>
    </source>
</evidence>